<evidence type="ECO:0000313" key="1">
    <source>
        <dbReference type="EMBL" id="KUG23951.1"/>
    </source>
</evidence>
<organism evidence="1">
    <name type="scientific">hydrocarbon metagenome</name>
    <dbReference type="NCBI Taxonomy" id="938273"/>
    <lineage>
        <taxon>unclassified sequences</taxon>
        <taxon>metagenomes</taxon>
        <taxon>ecological metagenomes</taxon>
    </lineage>
</organism>
<reference evidence="1" key="1">
    <citation type="journal article" date="2015" name="Proc. Natl. Acad. Sci. U.S.A.">
        <title>Networks of energetic and metabolic interactions define dynamics in microbial communities.</title>
        <authorList>
            <person name="Embree M."/>
            <person name="Liu J.K."/>
            <person name="Al-Bassam M.M."/>
            <person name="Zengler K."/>
        </authorList>
    </citation>
    <scope>NUCLEOTIDE SEQUENCE</scope>
</reference>
<comment type="caution">
    <text evidence="1">The sequence shown here is derived from an EMBL/GenBank/DDBJ whole genome shotgun (WGS) entry which is preliminary data.</text>
</comment>
<proteinExistence type="predicted"/>
<sequence length="65" mass="7465">MNGSIEKTPCYVNDKLATRNIVRNLDEYLPHISKKKKLLNKNFPESGITGIAWIMKHALKNKLIN</sequence>
<protein>
    <submittedName>
        <fullName evidence="1">Uncharacterized protein</fullName>
    </submittedName>
</protein>
<dbReference type="AlphaFoldDB" id="A0A0W8FSS2"/>
<accession>A0A0W8FSS2</accession>
<dbReference type="EMBL" id="LNQE01000876">
    <property type="protein sequence ID" value="KUG23951.1"/>
    <property type="molecule type" value="Genomic_DNA"/>
</dbReference>
<name>A0A0W8FSS2_9ZZZZ</name>
<gene>
    <name evidence="1" type="ORF">ASZ90_006249</name>
</gene>